<dbReference type="PANTHER" id="PTHR43288">
    <property type="entry name" value="BIOTIN SYNTHASE-RELATED PROTEIN, RADICAL SAM SUPERFAMILY"/>
    <property type="match status" value="1"/>
</dbReference>
<dbReference type="InterPro" id="IPR058374">
    <property type="entry name" value="DUF8061"/>
</dbReference>
<dbReference type="Pfam" id="PF26257">
    <property type="entry name" value="DUF8061"/>
    <property type="match status" value="1"/>
</dbReference>
<dbReference type="InterPro" id="IPR013785">
    <property type="entry name" value="Aldolase_TIM"/>
</dbReference>
<dbReference type="InterPro" id="IPR040087">
    <property type="entry name" value="MJ0021-like"/>
</dbReference>
<proteinExistence type="predicted"/>
<keyword evidence="4" id="KW-0411">Iron-sulfur</keyword>
<dbReference type="SFLD" id="SFLDS00029">
    <property type="entry name" value="Radical_SAM"/>
    <property type="match status" value="1"/>
</dbReference>
<accession>A0AA51YFQ8</accession>
<keyword evidence="1" id="KW-0949">S-adenosyl-L-methionine</keyword>
<keyword evidence="2" id="KW-0479">Metal-binding</keyword>
<evidence type="ECO:0000256" key="4">
    <source>
        <dbReference type="ARBA" id="ARBA00023014"/>
    </source>
</evidence>
<evidence type="ECO:0000256" key="3">
    <source>
        <dbReference type="ARBA" id="ARBA00023004"/>
    </source>
</evidence>
<dbReference type="Gene3D" id="3.20.20.70">
    <property type="entry name" value="Aldolase class I"/>
    <property type="match status" value="1"/>
</dbReference>
<dbReference type="EMBL" id="CP133594">
    <property type="protein sequence ID" value="WMW21196.1"/>
    <property type="molecule type" value="Genomic_DNA"/>
</dbReference>
<evidence type="ECO:0000256" key="2">
    <source>
        <dbReference type="ARBA" id="ARBA00022723"/>
    </source>
</evidence>
<dbReference type="PANTHER" id="PTHR43288:SF1">
    <property type="entry name" value="GLYCYL-RADICAL ENZYME ACTIVATING ENZYME MJ0021-RELATED"/>
    <property type="match status" value="1"/>
</dbReference>
<name>A0AA51YFQ8_9EURY</name>
<sequence length="351" mass="39358">MSEIIQGEAGSFYSFLSDGCKLCQQGAKMVLFITGICPKDCFYCPVSDERRTDATYANERKVFTDKDVLEEVRQMDALGTGITGGEPLLKKNLVIHYIKLLKTEFGMKHHIHMYTSIAPDRKMLNELAEAGLDEIRFHPAVELWDRMDDTSYADSITFAKELGMEVGIEIPSIKGAENVALFAEKAGCFLNLNELEFSDTNTDAMKAKGYTLRDDVSNAVIGSEEYAAEIAPACDKIHFCSSSYKDAVQLRKRLIRIAENTARPFDEISEDGTIYYGHIECAVNEDIKTASNELLQMEVPPEMMETTADGIDIAGWILEEIAESIRSPIRKLYILERYPLMDGLIVEKIPL</sequence>
<protein>
    <submittedName>
        <fullName evidence="6">Radical SAM protein</fullName>
    </submittedName>
</protein>
<dbReference type="SUPFAM" id="SSF102114">
    <property type="entry name" value="Radical SAM enzymes"/>
    <property type="match status" value="1"/>
</dbReference>
<evidence type="ECO:0000313" key="6">
    <source>
        <dbReference type="EMBL" id="WMW21196.1"/>
    </source>
</evidence>
<dbReference type="InterPro" id="IPR058240">
    <property type="entry name" value="rSAM_sf"/>
</dbReference>
<dbReference type="GeneID" id="84229913"/>
<dbReference type="GO" id="GO:0003824">
    <property type="term" value="F:catalytic activity"/>
    <property type="evidence" value="ECO:0007669"/>
    <property type="project" value="InterPro"/>
</dbReference>
<evidence type="ECO:0000313" key="7">
    <source>
        <dbReference type="Proteomes" id="UP001183006"/>
    </source>
</evidence>
<feature type="domain" description="Radical SAM core" evidence="5">
    <location>
        <begin position="22"/>
        <end position="233"/>
    </location>
</feature>
<evidence type="ECO:0000259" key="5">
    <source>
        <dbReference type="PROSITE" id="PS51918"/>
    </source>
</evidence>
<dbReference type="KEGG" id="mmav:RE476_07190"/>
<dbReference type="GO" id="GO:0046872">
    <property type="term" value="F:metal ion binding"/>
    <property type="evidence" value="ECO:0007669"/>
    <property type="project" value="UniProtKB-KW"/>
</dbReference>
<evidence type="ECO:0000256" key="1">
    <source>
        <dbReference type="ARBA" id="ARBA00022691"/>
    </source>
</evidence>
<dbReference type="Proteomes" id="UP001183006">
    <property type="component" value="Chromosome"/>
</dbReference>
<dbReference type="InterPro" id="IPR007197">
    <property type="entry name" value="rSAM"/>
</dbReference>
<gene>
    <name evidence="6" type="ORF">RE476_07190</name>
</gene>
<dbReference type="PROSITE" id="PS51918">
    <property type="entry name" value="RADICAL_SAM"/>
    <property type="match status" value="1"/>
</dbReference>
<dbReference type="AlphaFoldDB" id="A0AA51YFQ8"/>
<reference evidence="6" key="1">
    <citation type="submission" date="2023-08" db="EMBL/GenBank/DDBJ databases">
        <title>Methanolobus mangrovi sp. nov. and Methanolobus sediminis sp. nov, two novel methylotrophic methanogens isolated from mangrove sediments in China.</title>
        <authorList>
            <person name="Zhou J."/>
        </authorList>
    </citation>
    <scope>NUCLEOTIDE SEQUENCE</scope>
    <source>
        <strain evidence="6">FTZ2</strain>
    </source>
</reference>
<dbReference type="SFLD" id="SFLDG01108">
    <property type="entry name" value="Uncharacterised_Radical_SAM_Su"/>
    <property type="match status" value="1"/>
</dbReference>
<organism evidence="6 7">
    <name type="scientific">Methanolobus mangrovi</name>
    <dbReference type="NCBI Taxonomy" id="3072977"/>
    <lineage>
        <taxon>Archaea</taxon>
        <taxon>Methanobacteriati</taxon>
        <taxon>Methanobacteriota</taxon>
        <taxon>Stenosarchaea group</taxon>
        <taxon>Methanomicrobia</taxon>
        <taxon>Methanosarcinales</taxon>
        <taxon>Methanosarcinaceae</taxon>
        <taxon>Methanolobus</taxon>
    </lineage>
</organism>
<dbReference type="Pfam" id="PF04055">
    <property type="entry name" value="Radical_SAM"/>
    <property type="match status" value="1"/>
</dbReference>
<dbReference type="CDD" id="cd01335">
    <property type="entry name" value="Radical_SAM"/>
    <property type="match status" value="1"/>
</dbReference>
<keyword evidence="3" id="KW-0408">Iron</keyword>
<keyword evidence="7" id="KW-1185">Reference proteome</keyword>
<dbReference type="GO" id="GO:0051536">
    <property type="term" value="F:iron-sulfur cluster binding"/>
    <property type="evidence" value="ECO:0007669"/>
    <property type="project" value="UniProtKB-KW"/>
</dbReference>
<dbReference type="RefSeq" id="WP_309306982.1">
    <property type="nucleotide sequence ID" value="NZ_CP133594.1"/>
</dbReference>